<dbReference type="GO" id="GO:0005634">
    <property type="term" value="C:nucleus"/>
    <property type="evidence" value="ECO:0007669"/>
    <property type="project" value="UniProtKB-SubCell"/>
</dbReference>
<sequence length="323" mass="36406">MSRHSQHCNDRSYYSYKERADAGYGKSKKDILGTDCFLPFGYCCLSLKPAKDPVATPDGFIFDREFILESLLTQKIELQQKAKKYEEQERKKDRQELSEKRKEQLKEIEDFQKADQGLLSSDARHKRALERSDRRVPGAPDDEGPAKRLRDGELLVVDKAKQREKSFWAKETTPNAAPTELTKVDTATRCPMSGKKLKVKDLIPVKFEILDQKTFDSGGGRGFVCCPVSKHSIAHEPVVLLKPSGWVMLESILKDIVYPEMKCPVTGIKLKGKEDVMKLQKGGTGFAAHNKNTAKVWSAIRSRTGDDLRHQGHLPKAGYVGLV</sequence>
<accession>A0A7S1RYV0</accession>
<protein>
    <recommendedName>
        <fullName evidence="7">Nitric oxide synthase-interacting protein zinc-finger domain-containing protein</fullName>
    </recommendedName>
</protein>
<evidence type="ECO:0000256" key="5">
    <source>
        <dbReference type="SAM" id="Coils"/>
    </source>
</evidence>
<gene>
    <name evidence="8" type="ORF">ACAT0790_LOCUS56133</name>
</gene>
<evidence type="ECO:0000256" key="2">
    <source>
        <dbReference type="ARBA" id="ARBA00008126"/>
    </source>
</evidence>
<dbReference type="AlphaFoldDB" id="A0A7S1RYV0"/>
<reference evidence="8" key="1">
    <citation type="submission" date="2021-01" db="EMBL/GenBank/DDBJ databases">
        <authorList>
            <person name="Corre E."/>
            <person name="Pelletier E."/>
            <person name="Niang G."/>
            <person name="Scheremetjew M."/>
            <person name="Finn R."/>
            <person name="Kale V."/>
            <person name="Holt S."/>
            <person name="Cochrane G."/>
            <person name="Meng A."/>
            <person name="Brown T."/>
            <person name="Cohen L."/>
        </authorList>
    </citation>
    <scope>NUCLEOTIDE SEQUENCE</scope>
    <source>
        <strain evidence="8">OF101</strain>
    </source>
</reference>
<comment type="subcellular location">
    <subcellularLocation>
        <location evidence="1 4">Nucleus</location>
    </subcellularLocation>
</comment>
<evidence type="ECO:0000259" key="7">
    <source>
        <dbReference type="Pfam" id="PF15906"/>
    </source>
</evidence>
<name>A0A7S1RYV0_ALECA</name>
<dbReference type="SUPFAM" id="SSF57850">
    <property type="entry name" value="RING/U-box"/>
    <property type="match status" value="1"/>
</dbReference>
<evidence type="ECO:0000256" key="6">
    <source>
        <dbReference type="SAM" id="MobiDB-lite"/>
    </source>
</evidence>
<evidence type="ECO:0000256" key="1">
    <source>
        <dbReference type="ARBA" id="ARBA00004123"/>
    </source>
</evidence>
<dbReference type="InterPro" id="IPR031790">
    <property type="entry name" value="Znf-NOSIP"/>
</dbReference>
<evidence type="ECO:0000256" key="3">
    <source>
        <dbReference type="ARBA" id="ARBA00023242"/>
    </source>
</evidence>
<comment type="similarity">
    <text evidence="2 4">Belongs to the NOSIP family.</text>
</comment>
<evidence type="ECO:0000256" key="4">
    <source>
        <dbReference type="PIRNR" id="PIRNR023577"/>
    </source>
</evidence>
<dbReference type="InterPro" id="IPR013083">
    <property type="entry name" value="Znf_RING/FYVE/PHD"/>
</dbReference>
<feature type="domain" description="Nitric oxide synthase-interacting protein zinc-finger" evidence="7">
    <location>
        <begin position="4"/>
        <end position="75"/>
    </location>
</feature>
<dbReference type="InterPro" id="IPR016818">
    <property type="entry name" value="NOSIP"/>
</dbReference>
<dbReference type="Gene3D" id="3.30.40.10">
    <property type="entry name" value="Zinc/RING finger domain, C3HC4 (zinc finger)"/>
    <property type="match status" value="1"/>
</dbReference>
<proteinExistence type="inferred from homology"/>
<dbReference type="PANTHER" id="PTHR13063">
    <property type="entry name" value="ENOS INTERACTING PROTEIN"/>
    <property type="match status" value="1"/>
</dbReference>
<dbReference type="EMBL" id="HBGE01094313">
    <property type="protein sequence ID" value="CAD9179361.1"/>
    <property type="molecule type" value="Transcribed_RNA"/>
</dbReference>
<dbReference type="PIRSF" id="PIRSF023577">
    <property type="entry name" value="ENOS_interacting"/>
    <property type="match status" value="1"/>
</dbReference>
<dbReference type="GO" id="GO:0061630">
    <property type="term" value="F:ubiquitin protein ligase activity"/>
    <property type="evidence" value="ECO:0007669"/>
    <property type="project" value="InterPro"/>
</dbReference>
<feature type="region of interest" description="Disordered" evidence="6">
    <location>
        <begin position="122"/>
        <end position="152"/>
    </location>
</feature>
<keyword evidence="3 4" id="KW-0539">Nucleus</keyword>
<feature type="coiled-coil region" evidence="5">
    <location>
        <begin position="68"/>
        <end position="114"/>
    </location>
</feature>
<keyword evidence="5" id="KW-0175">Coiled coil</keyword>
<dbReference type="Pfam" id="PF15906">
    <property type="entry name" value="zf-NOSIP"/>
    <property type="match status" value="1"/>
</dbReference>
<evidence type="ECO:0000313" key="8">
    <source>
        <dbReference type="EMBL" id="CAD9179361.1"/>
    </source>
</evidence>
<organism evidence="8">
    <name type="scientific">Alexandrium catenella</name>
    <name type="common">Red tide dinoflagellate</name>
    <name type="synonym">Gonyaulax catenella</name>
    <dbReference type="NCBI Taxonomy" id="2925"/>
    <lineage>
        <taxon>Eukaryota</taxon>
        <taxon>Sar</taxon>
        <taxon>Alveolata</taxon>
        <taxon>Dinophyceae</taxon>
        <taxon>Gonyaulacales</taxon>
        <taxon>Pyrocystaceae</taxon>
        <taxon>Alexandrium</taxon>
    </lineage>
</organism>
<dbReference type="PANTHER" id="PTHR13063:SF10">
    <property type="entry name" value="NITRIC OXIDE SYNTHASE-INTERACTING PROTEIN"/>
    <property type="match status" value="1"/>
</dbReference>